<feature type="domain" description="IprA winged helix-turn-helix" evidence="1">
    <location>
        <begin position="174"/>
        <end position="242"/>
    </location>
</feature>
<dbReference type="Gene3D" id="2.60.120.10">
    <property type="entry name" value="Jelly Rolls"/>
    <property type="match status" value="1"/>
</dbReference>
<dbReference type="InterPro" id="IPR014710">
    <property type="entry name" value="RmlC-like_jellyroll"/>
</dbReference>
<proteinExistence type="predicted"/>
<comment type="caution">
    <text evidence="2">The sequence shown here is derived from an EMBL/GenBank/DDBJ whole genome shotgun (WGS) entry which is preliminary data.</text>
</comment>
<dbReference type="Proteomes" id="UP000234503">
    <property type="component" value="Unassembled WGS sequence"/>
</dbReference>
<protein>
    <recommendedName>
        <fullName evidence="1">IprA winged helix-turn-helix domain-containing protein</fullName>
    </recommendedName>
</protein>
<evidence type="ECO:0000313" key="3">
    <source>
        <dbReference type="Proteomes" id="UP000234503"/>
    </source>
</evidence>
<dbReference type="EMBL" id="PJZH01000019">
    <property type="protein sequence ID" value="PLR32199.1"/>
    <property type="molecule type" value="Genomic_DNA"/>
</dbReference>
<sequence>MRLHECGKSIKGRHNIMKNAIQKGVTVPPLRPGRSAGKNSIRNRRPPAIDDLFKALEAKSFSFSLEKGMILDFRQDIDYIFLLKKGQMSMVRGDNDLYVKVNIENIILGLANAIYSNQGHYFIAETHCELGYVPVVVAKAIFTEKKLWQAVCETVTYTMIALWKESYKLVGKCAYEQIKEIITDICAQPEDVRNNIKIAAYIQKRTSISRTNVMRILRELKFGEYIEIGKSGKGIVVHKELPDKF</sequence>
<gene>
    <name evidence="2" type="ORF">CYR32_15530</name>
</gene>
<dbReference type="AlphaFoldDB" id="A0A2N5DXN7"/>
<keyword evidence="3" id="KW-1185">Reference proteome</keyword>
<evidence type="ECO:0000259" key="1">
    <source>
        <dbReference type="Pfam" id="PF15977"/>
    </source>
</evidence>
<organism evidence="2 3">
    <name type="scientific">Chimaeribacter coloradensis</name>
    <dbReference type="NCBI Taxonomy" id="2060068"/>
    <lineage>
        <taxon>Bacteria</taxon>
        <taxon>Pseudomonadati</taxon>
        <taxon>Pseudomonadota</taxon>
        <taxon>Gammaproteobacteria</taxon>
        <taxon>Enterobacterales</taxon>
        <taxon>Yersiniaceae</taxon>
        <taxon>Chimaeribacter</taxon>
    </lineage>
</organism>
<evidence type="ECO:0000313" key="2">
    <source>
        <dbReference type="EMBL" id="PLR32199.1"/>
    </source>
</evidence>
<dbReference type="Pfam" id="PF15977">
    <property type="entry name" value="HTH_46"/>
    <property type="match status" value="1"/>
</dbReference>
<reference evidence="2 3" key="1">
    <citation type="submission" date="2017-12" db="EMBL/GenBank/DDBJ databases">
        <title>Characterization of six clinical isolates of Enterochimera gen. nov., a novel genus of the Yersiniaciae family and the three species Enterochimera arupensis sp. nov., Enterochimera coloradensis sp. nov, and Enterochimera californica sp. nov.</title>
        <authorList>
            <person name="Rossi A."/>
            <person name="Fisher M."/>
        </authorList>
    </citation>
    <scope>NUCLEOTIDE SEQUENCE [LARGE SCALE GENOMIC DNA]</scope>
    <source>
        <strain evidence="3">2016-Iso4</strain>
    </source>
</reference>
<name>A0A2N5DXN7_9GAMM</name>
<dbReference type="InterPro" id="IPR041687">
    <property type="entry name" value="HTH_46"/>
</dbReference>
<accession>A0A2N5DXN7</accession>
<dbReference type="OrthoDB" id="6504476at2"/>